<dbReference type="GO" id="GO:0046872">
    <property type="term" value="F:metal ion binding"/>
    <property type="evidence" value="ECO:0007669"/>
    <property type="project" value="UniProtKB-KW"/>
</dbReference>
<feature type="transmembrane region" description="Helical" evidence="18">
    <location>
        <begin position="155"/>
        <end position="174"/>
    </location>
</feature>
<dbReference type="InterPro" id="IPR044492">
    <property type="entry name" value="P_typ_ATPase_HD_dom"/>
</dbReference>
<dbReference type="GO" id="GO:0016887">
    <property type="term" value="F:ATP hydrolysis activity"/>
    <property type="evidence" value="ECO:0007669"/>
    <property type="project" value="InterPro"/>
</dbReference>
<feature type="compositionally biased region" description="Polar residues" evidence="19">
    <location>
        <begin position="14"/>
        <end position="25"/>
    </location>
</feature>
<dbReference type="SUPFAM" id="SSF56784">
    <property type="entry name" value="HAD-like"/>
    <property type="match status" value="1"/>
</dbReference>
<dbReference type="InterPro" id="IPR006534">
    <property type="entry name" value="P-type_ATPase_IIIA"/>
</dbReference>
<evidence type="ECO:0000256" key="1">
    <source>
        <dbReference type="ARBA" id="ARBA00003417"/>
    </source>
</evidence>
<keyword evidence="13 18" id="KW-1278">Translocase</keyword>
<feature type="compositionally biased region" description="Acidic residues" evidence="19">
    <location>
        <begin position="47"/>
        <end position="64"/>
    </location>
</feature>
<evidence type="ECO:0000256" key="18">
    <source>
        <dbReference type="RuleBase" id="RU362083"/>
    </source>
</evidence>
<dbReference type="InterPro" id="IPR023214">
    <property type="entry name" value="HAD_sf"/>
</dbReference>
<keyword evidence="12 18" id="KW-0460">Magnesium</keyword>
<dbReference type="PRINTS" id="PR00120">
    <property type="entry name" value="HATPASE"/>
</dbReference>
<keyword evidence="9 18" id="KW-0547">Nucleotide-binding</keyword>
<evidence type="ECO:0000256" key="7">
    <source>
        <dbReference type="ARBA" id="ARBA00022692"/>
    </source>
</evidence>
<keyword evidence="11 18" id="KW-0067">ATP-binding</keyword>
<keyword evidence="16 18" id="KW-0472">Membrane</keyword>
<accession>A0A2J6RK19</accession>
<dbReference type="Pfam" id="PF00122">
    <property type="entry name" value="E1-E2_ATPase"/>
    <property type="match status" value="1"/>
</dbReference>
<name>A0A2J6RK19_HYAVF</name>
<keyword evidence="8" id="KW-0479">Metal-binding</keyword>
<feature type="transmembrane region" description="Helical" evidence="18">
    <location>
        <begin position="127"/>
        <end position="149"/>
    </location>
</feature>
<dbReference type="SMART" id="SM00831">
    <property type="entry name" value="Cation_ATPase_N"/>
    <property type="match status" value="1"/>
</dbReference>
<dbReference type="InterPro" id="IPR059000">
    <property type="entry name" value="ATPase_P-type_domA"/>
</dbReference>
<evidence type="ECO:0000256" key="2">
    <source>
        <dbReference type="ARBA" id="ARBA00004651"/>
    </source>
</evidence>
<dbReference type="FunFam" id="3.40.1110.10:FF:000005">
    <property type="entry name" value="Plasma membrane ATPase"/>
    <property type="match status" value="1"/>
</dbReference>
<evidence type="ECO:0000256" key="9">
    <source>
        <dbReference type="ARBA" id="ARBA00022741"/>
    </source>
</evidence>
<feature type="domain" description="Cation-transporting P-type ATPase N-terminal" evidence="20">
    <location>
        <begin position="81"/>
        <end position="151"/>
    </location>
</feature>
<feature type="transmembrane region" description="Helical" evidence="18">
    <location>
        <begin position="705"/>
        <end position="726"/>
    </location>
</feature>
<keyword evidence="5 18" id="KW-0813">Transport</keyword>
<dbReference type="Pfam" id="PF00702">
    <property type="entry name" value="Hydrolase"/>
    <property type="match status" value="1"/>
</dbReference>
<evidence type="ECO:0000256" key="8">
    <source>
        <dbReference type="ARBA" id="ARBA00022723"/>
    </source>
</evidence>
<feature type="transmembrane region" description="Helical" evidence="18">
    <location>
        <begin position="772"/>
        <end position="792"/>
    </location>
</feature>
<feature type="transmembrane region" description="Helical" evidence="18">
    <location>
        <begin position="870"/>
        <end position="894"/>
    </location>
</feature>
<evidence type="ECO:0000256" key="11">
    <source>
        <dbReference type="ARBA" id="ARBA00022840"/>
    </source>
</evidence>
<dbReference type="Gene3D" id="3.40.1110.10">
    <property type="entry name" value="Calcium-transporting ATPase, cytoplasmic domain N"/>
    <property type="match status" value="1"/>
</dbReference>
<protein>
    <recommendedName>
        <fullName evidence="17 18">Plasma membrane ATPase</fullName>
        <ecNumber evidence="4 18">7.1.2.1</ecNumber>
    </recommendedName>
</protein>
<dbReference type="CDD" id="cd02076">
    <property type="entry name" value="P-type_ATPase_H"/>
    <property type="match status" value="1"/>
</dbReference>
<feature type="transmembrane region" description="Helical" evidence="18">
    <location>
        <begin position="732"/>
        <end position="751"/>
    </location>
</feature>
<dbReference type="Gene3D" id="1.20.1110.10">
    <property type="entry name" value="Calcium-transporting ATPase, transmembrane domain"/>
    <property type="match status" value="1"/>
</dbReference>
<evidence type="ECO:0000256" key="5">
    <source>
        <dbReference type="ARBA" id="ARBA00022448"/>
    </source>
</evidence>
<dbReference type="Pfam" id="PF00690">
    <property type="entry name" value="Cation_ATPase_N"/>
    <property type="match status" value="1"/>
</dbReference>
<gene>
    <name evidence="21" type="ORF">L207DRAFT_430650</name>
</gene>
<evidence type="ECO:0000256" key="19">
    <source>
        <dbReference type="SAM" id="MobiDB-lite"/>
    </source>
</evidence>
<dbReference type="InterPro" id="IPR023298">
    <property type="entry name" value="ATPase_P-typ_TM_dom_sf"/>
</dbReference>
<comment type="subcellular location">
    <subcellularLocation>
        <location evidence="2 18">Cell membrane</location>
        <topology evidence="2 18">Multi-pass membrane protein</topology>
    </subcellularLocation>
</comment>
<evidence type="ECO:0000256" key="6">
    <source>
        <dbReference type="ARBA" id="ARBA00022475"/>
    </source>
</evidence>
<comment type="similarity">
    <text evidence="3 18">Belongs to the cation transport ATPase (P-type) (TC 3.A.3) family. Type IIIA subfamily.</text>
</comment>
<dbReference type="InterPro" id="IPR018303">
    <property type="entry name" value="ATPase_P-typ_P_site"/>
</dbReference>
<dbReference type="InterPro" id="IPR004014">
    <property type="entry name" value="ATPase_P-typ_cation-transptr_N"/>
</dbReference>
<feature type="transmembrane region" description="Helical" evidence="18">
    <location>
        <begin position="337"/>
        <end position="365"/>
    </location>
</feature>
<feature type="region of interest" description="Disordered" evidence="19">
    <location>
        <begin position="1"/>
        <end position="91"/>
    </location>
</feature>
<dbReference type="Gene3D" id="2.70.150.10">
    <property type="entry name" value="Calcium-transporting ATPase, cytoplasmic transduction domain A"/>
    <property type="match status" value="1"/>
</dbReference>
<dbReference type="InterPro" id="IPR036412">
    <property type="entry name" value="HAD-like_sf"/>
</dbReference>
<evidence type="ECO:0000256" key="16">
    <source>
        <dbReference type="ARBA" id="ARBA00023136"/>
    </source>
</evidence>
<dbReference type="SFLD" id="SFLDG00002">
    <property type="entry name" value="C1.7:_P-type_atpase_like"/>
    <property type="match status" value="1"/>
</dbReference>
<proteinExistence type="inferred from homology"/>
<keyword evidence="15 18" id="KW-0406">Ion transport</keyword>
<keyword evidence="10 18" id="KW-0375">Hydrogen ion transport</keyword>
<dbReference type="NCBIfam" id="TIGR01494">
    <property type="entry name" value="ATPase_P-type"/>
    <property type="match status" value="2"/>
</dbReference>
<dbReference type="FunFam" id="3.40.50.1000:FF:000008">
    <property type="entry name" value="Plasma membrane ATPase"/>
    <property type="match status" value="1"/>
</dbReference>
<evidence type="ECO:0000256" key="14">
    <source>
        <dbReference type="ARBA" id="ARBA00022989"/>
    </source>
</evidence>
<dbReference type="AlphaFoldDB" id="A0A2J6RK19"/>
<dbReference type="Proteomes" id="UP000235786">
    <property type="component" value="Unassembled WGS sequence"/>
</dbReference>
<dbReference type="OrthoDB" id="116380at2759"/>
<evidence type="ECO:0000256" key="15">
    <source>
        <dbReference type="ARBA" id="ARBA00023065"/>
    </source>
</evidence>
<evidence type="ECO:0000259" key="20">
    <source>
        <dbReference type="SMART" id="SM00831"/>
    </source>
</evidence>
<evidence type="ECO:0000256" key="17">
    <source>
        <dbReference type="ARBA" id="ARBA00071631"/>
    </source>
</evidence>
<dbReference type="STRING" id="1149755.A0A2J6RK19"/>
<sequence length="936" mass="101640">MGETDATGAHADSSDNPNHLNTKIESGSFDEKHDVPPAPPTDKTLQDEEEEDADMDALIEELESEDGHAEDAENEEEDTPGGERLIPEDQLQTDTHIGLTEVEVHARRKKYGLNQMKEEKENLYIKFLMYFVGPIQTVMEAAFLLAIGLKDWVDAGVICALLLLNAVVGFFQEYQAGSVVEELKKGLALKAVVLREGRLYEVGAPEIVPGDILQVEEGTIIPADGRIVTDDAFLQIDQSAITGESLAVDRHKGDQCFASSVVKRGESFIVVTATGDNTFVGRAAALVNQASGGTGHFTEVLNGIGTILLILVVFTNLVVWIASFYRSNGTVQILEFTLAITIIGVPVGLPAVVTTTMAVGAMYLAKKKAIVQKLSAIESLAGVEILCSDKTGTLTKNKLSLGEPFTVPGVEREDLMLTACLAASRKKKGIDAIDKAFLKALKDYPRAKAALSKYKVIEFHPFDPVSKKVMAVVESQGGERIVCVKGSPLPVLKIVEEDHTIPADIDQAYKDKVAEFALRGFRSLGVARKRGKDKWQILGIMPCSDPPRHDTARTINEAKSLGLKIKMLTGDAVGIARETSRQLGLGTNVYNAERLGLGTGGSGDMPGSEVYDFVEAADGFAEVFPQHKYNVVDILQQRGFLVAMTGDGVNDAPSLKKADTGIAVEGASDAARSAADIVFLAPGLGAIIDALKTSRQIFHRMYAYVVYRIALSIHLEIFLGLWIAILNRSLNIELVVFVAIFADVATLAIAYDNAPFSKTPVKWNLPKLWGMSVLLGVILAIGSWIALTTMIARGEDAGIVQNFGDLDEVIFLEICLTENWLIFITRANGPFWKKGSLPSWQLIGAILVVDIVATLFTVFGWFLHGHQTSIVAVLRIWVFSFGVFCIMGGVYYLLQGSVGFDNIMHGKAPNKDKAKRSLEDFVVSLQRVSTQHEKSS</sequence>
<comment type="catalytic activity">
    <reaction evidence="18">
        <text>ATP + H2O + H(+)(in) = ADP + phosphate + 2 H(+)(out)</text>
        <dbReference type="Rhea" id="RHEA:20852"/>
        <dbReference type="ChEBI" id="CHEBI:15377"/>
        <dbReference type="ChEBI" id="CHEBI:15378"/>
        <dbReference type="ChEBI" id="CHEBI:30616"/>
        <dbReference type="ChEBI" id="CHEBI:43474"/>
        <dbReference type="ChEBI" id="CHEBI:456216"/>
        <dbReference type="EC" id="7.1.2.1"/>
    </reaction>
</comment>
<dbReference type="GO" id="GO:0008553">
    <property type="term" value="F:P-type proton-exporting transporter activity"/>
    <property type="evidence" value="ECO:0007669"/>
    <property type="project" value="UniProtKB-UniRule"/>
</dbReference>
<dbReference type="EMBL" id="KZ613947">
    <property type="protein sequence ID" value="PMD38866.1"/>
    <property type="molecule type" value="Genomic_DNA"/>
</dbReference>
<organism evidence="21 22">
    <name type="scientific">Hyaloscypha variabilis (strain UAMH 11265 / GT02V1 / F)</name>
    <name type="common">Meliniomyces variabilis</name>
    <dbReference type="NCBI Taxonomy" id="1149755"/>
    <lineage>
        <taxon>Eukaryota</taxon>
        <taxon>Fungi</taxon>
        <taxon>Dikarya</taxon>
        <taxon>Ascomycota</taxon>
        <taxon>Pezizomycotina</taxon>
        <taxon>Leotiomycetes</taxon>
        <taxon>Helotiales</taxon>
        <taxon>Hyaloscyphaceae</taxon>
        <taxon>Hyaloscypha</taxon>
        <taxon>Hyaloscypha variabilis</taxon>
    </lineage>
</organism>
<dbReference type="PROSITE" id="PS00154">
    <property type="entry name" value="ATPASE_E1_E2"/>
    <property type="match status" value="1"/>
</dbReference>
<feature type="transmembrane region" description="Helical" evidence="18">
    <location>
        <begin position="840"/>
        <end position="863"/>
    </location>
</feature>
<dbReference type="SUPFAM" id="SSF81653">
    <property type="entry name" value="Calcium ATPase, transduction domain A"/>
    <property type="match status" value="1"/>
</dbReference>
<comment type="function">
    <text evidence="1">The plasma membrane ATPase of plants and fungi is a hydrogen ion pump. The proton gradient it generates drives the active transport of nutrients by H(+)-symport. The resulting external acidification and/or internal alkinization may mediate growth responses.</text>
</comment>
<reference evidence="21 22" key="1">
    <citation type="submission" date="2016-04" db="EMBL/GenBank/DDBJ databases">
        <title>A degradative enzymes factory behind the ericoid mycorrhizal symbiosis.</title>
        <authorList>
            <consortium name="DOE Joint Genome Institute"/>
            <person name="Martino E."/>
            <person name="Morin E."/>
            <person name="Grelet G."/>
            <person name="Kuo A."/>
            <person name="Kohler A."/>
            <person name="Daghino S."/>
            <person name="Barry K."/>
            <person name="Choi C."/>
            <person name="Cichocki N."/>
            <person name="Clum A."/>
            <person name="Copeland A."/>
            <person name="Hainaut M."/>
            <person name="Haridas S."/>
            <person name="Labutti K."/>
            <person name="Lindquist E."/>
            <person name="Lipzen A."/>
            <person name="Khouja H.-R."/>
            <person name="Murat C."/>
            <person name="Ohm R."/>
            <person name="Olson A."/>
            <person name="Spatafora J."/>
            <person name="Veneault-Fourrey C."/>
            <person name="Henrissat B."/>
            <person name="Grigoriev I."/>
            <person name="Martin F."/>
            <person name="Perotto S."/>
        </authorList>
    </citation>
    <scope>NUCLEOTIDE SEQUENCE [LARGE SCALE GENOMIC DNA]</scope>
    <source>
        <strain evidence="21 22">F</strain>
    </source>
</reference>
<dbReference type="Gene3D" id="3.40.50.1000">
    <property type="entry name" value="HAD superfamily/HAD-like"/>
    <property type="match status" value="1"/>
</dbReference>
<keyword evidence="14 18" id="KW-1133">Transmembrane helix</keyword>
<dbReference type="InterPro" id="IPR008250">
    <property type="entry name" value="ATPase_P-typ_transduc_dom_A_sf"/>
</dbReference>
<evidence type="ECO:0000256" key="3">
    <source>
        <dbReference type="ARBA" id="ARBA00008804"/>
    </source>
</evidence>
<keyword evidence="22" id="KW-1185">Reference proteome</keyword>
<dbReference type="EC" id="7.1.2.1" evidence="4 18"/>
<evidence type="ECO:0000313" key="21">
    <source>
        <dbReference type="EMBL" id="PMD38866.1"/>
    </source>
</evidence>
<dbReference type="GO" id="GO:0005886">
    <property type="term" value="C:plasma membrane"/>
    <property type="evidence" value="ECO:0007669"/>
    <property type="project" value="UniProtKB-SubCell"/>
</dbReference>
<dbReference type="SFLD" id="SFLDS00003">
    <property type="entry name" value="Haloacid_Dehalogenase"/>
    <property type="match status" value="1"/>
</dbReference>
<evidence type="ECO:0000256" key="10">
    <source>
        <dbReference type="ARBA" id="ARBA00022781"/>
    </source>
</evidence>
<dbReference type="NCBIfam" id="TIGR01647">
    <property type="entry name" value="ATPase-IIIA_H"/>
    <property type="match status" value="1"/>
</dbReference>
<dbReference type="InterPro" id="IPR023299">
    <property type="entry name" value="ATPase_P-typ_cyto_dom_N"/>
</dbReference>
<dbReference type="PANTHER" id="PTHR42861">
    <property type="entry name" value="CALCIUM-TRANSPORTING ATPASE"/>
    <property type="match status" value="1"/>
</dbReference>
<dbReference type="GO" id="GO:0005524">
    <property type="term" value="F:ATP binding"/>
    <property type="evidence" value="ECO:0007669"/>
    <property type="project" value="UniProtKB-UniRule"/>
</dbReference>
<evidence type="ECO:0000256" key="4">
    <source>
        <dbReference type="ARBA" id="ARBA00012476"/>
    </source>
</evidence>
<feature type="transmembrane region" description="Helical" evidence="18">
    <location>
        <begin position="300"/>
        <end position="325"/>
    </location>
</feature>
<dbReference type="FunFam" id="2.70.150.10:FF:000011">
    <property type="entry name" value="Plasma membrane ATPase"/>
    <property type="match status" value="1"/>
</dbReference>
<dbReference type="PRINTS" id="PR00119">
    <property type="entry name" value="CATATPASE"/>
</dbReference>
<dbReference type="GO" id="GO:0120029">
    <property type="term" value="P:proton export across plasma membrane"/>
    <property type="evidence" value="ECO:0007669"/>
    <property type="project" value="UniProtKB-UniRule"/>
</dbReference>
<keyword evidence="7 18" id="KW-0812">Transmembrane</keyword>
<keyword evidence="6" id="KW-1003">Cell membrane</keyword>
<evidence type="ECO:0000256" key="12">
    <source>
        <dbReference type="ARBA" id="ARBA00022842"/>
    </source>
</evidence>
<evidence type="ECO:0000313" key="22">
    <source>
        <dbReference type="Proteomes" id="UP000235786"/>
    </source>
</evidence>
<evidence type="ECO:0000256" key="13">
    <source>
        <dbReference type="ARBA" id="ARBA00022967"/>
    </source>
</evidence>
<dbReference type="InterPro" id="IPR001757">
    <property type="entry name" value="P_typ_ATPase"/>
</dbReference>
<dbReference type="SUPFAM" id="SSF81665">
    <property type="entry name" value="Calcium ATPase, transmembrane domain M"/>
    <property type="match status" value="1"/>
</dbReference>
<dbReference type="SFLD" id="SFLDF00027">
    <property type="entry name" value="p-type_atpase"/>
    <property type="match status" value="1"/>
</dbReference>